<dbReference type="AlphaFoldDB" id="A0A0S4WQ12"/>
<proteinExistence type="predicted"/>
<protein>
    <submittedName>
        <fullName evidence="1">Uncharacterized protein</fullName>
    </submittedName>
</protein>
<accession>A0A0S4WQ12</accession>
<name>A0A0S4WQ12_RALSL</name>
<evidence type="ECO:0000313" key="1">
    <source>
        <dbReference type="EMBL" id="CUV53681.1"/>
    </source>
</evidence>
<reference evidence="1" key="1">
    <citation type="submission" date="2015-10" db="EMBL/GenBank/DDBJ databases">
        <authorList>
            <person name="Gilbert D.G."/>
        </authorList>
    </citation>
    <scope>NUCLEOTIDE SEQUENCE</scope>
    <source>
        <strain evidence="1">Phyl III-seqv23</strain>
    </source>
</reference>
<sequence>MSITRRMRALFWKFWADTDEPEKKEYWIKMAEESFVFEGSKLGALLPEQISGFVYGLYEPIEWDNDGQPTQYRAVLVIVFLNGTSETVPATDENIRMAAEIKKLKLKATP</sequence>
<dbReference type="EMBL" id="LN899820">
    <property type="protein sequence ID" value="CUV53681.1"/>
    <property type="molecule type" value="Genomic_DNA"/>
</dbReference>
<organism evidence="1">
    <name type="scientific">Ralstonia solanacearum</name>
    <name type="common">Pseudomonas solanacearum</name>
    <dbReference type="NCBI Taxonomy" id="305"/>
    <lineage>
        <taxon>Bacteria</taxon>
        <taxon>Pseudomonadati</taxon>
        <taxon>Pseudomonadota</taxon>
        <taxon>Betaproteobacteria</taxon>
        <taxon>Burkholderiales</taxon>
        <taxon>Burkholderiaceae</taxon>
        <taxon>Ralstonia</taxon>
        <taxon>Ralstonia solanacearum species complex</taxon>
    </lineage>
</organism>
<gene>
    <name evidence="1" type="ORF">RUN215_v1_180004</name>
</gene>